<dbReference type="InterPro" id="IPR050490">
    <property type="entry name" value="Bact_solute-bd_prot1"/>
</dbReference>
<dbReference type="RefSeq" id="WP_047555771.1">
    <property type="nucleotide sequence ID" value="NZ_FMAF01000021.1"/>
</dbReference>
<feature type="signal peptide" evidence="9">
    <location>
        <begin position="1"/>
        <end position="25"/>
    </location>
</feature>
<comment type="subcellular location">
    <subcellularLocation>
        <location evidence="1">Periplasm</location>
    </subcellularLocation>
</comment>
<evidence type="ECO:0000256" key="9">
    <source>
        <dbReference type="SAM" id="SignalP"/>
    </source>
</evidence>
<dbReference type="Pfam" id="PF01547">
    <property type="entry name" value="SBP_bac_1"/>
    <property type="match status" value="1"/>
</dbReference>
<proteinExistence type="inferred from homology"/>
<dbReference type="GO" id="GO:0042597">
    <property type="term" value="C:periplasmic space"/>
    <property type="evidence" value="ECO:0007669"/>
    <property type="project" value="UniProtKB-SubCell"/>
</dbReference>
<dbReference type="InterPro" id="IPR006059">
    <property type="entry name" value="SBP"/>
</dbReference>
<keyword evidence="4" id="KW-0762">Sugar transport</keyword>
<feature type="chain" id="PRO_5008686070" description="Probable sugar-binding periplasmic protein" evidence="9">
    <location>
        <begin position="26"/>
        <end position="415"/>
    </location>
</feature>
<evidence type="ECO:0000256" key="8">
    <source>
        <dbReference type="ARBA" id="ARBA00049753"/>
    </source>
</evidence>
<gene>
    <name evidence="10" type="ORF">GA0061101_12122</name>
</gene>
<evidence type="ECO:0000256" key="5">
    <source>
        <dbReference type="ARBA" id="ARBA00022729"/>
    </source>
</evidence>
<name>A0A1C3WZI2_9HYPH</name>
<dbReference type="Gene3D" id="3.40.190.10">
    <property type="entry name" value="Periplasmic binding protein-like II"/>
    <property type="match status" value="2"/>
</dbReference>
<dbReference type="Proteomes" id="UP000199205">
    <property type="component" value="Unassembled WGS sequence"/>
</dbReference>
<dbReference type="AlphaFoldDB" id="A0A1C3WZI2"/>
<dbReference type="OrthoDB" id="7819610at2"/>
<evidence type="ECO:0000313" key="11">
    <source>
        <dbReference type="Proteomes" id="UP000199205"/>
    </source>
</evidence>
<evidence type="ECO:0000313" key="10">
    <source>
        <dbReference type="EMBL" id="SCB45408.1"/>
    </source>
</evidence>
<evidence type="ECO:0000256" key="4">
    <source>
        <dbReference type="ARBA" id="ARBA00022597"/>
    </source>
</evidence>
<dbReference type="SUPFAM" id="SSF53850">
    <property type="entry name" value="Periplasmic binding protein-like II"/>
    <property type="match status" value="1"/>
</dbReference>
<sequence>MRKWKSLAGVALLLAATTLAGNARADDIVVYHTWSKPSEIAALGVLRDAWAKDGHQWKDLSIAHDSGANVSLMNMITGGNPPAIFMNSDPGIYRDLNKQNLGMPLTKLFNSIGATKNFPPSVLNNITVDGEIMKAPATVHIDGMIYYNKHVADAVGIDPKSWKSLDDLFAAFDKVKAAGYIPIAQGGDQFQKAYLLQALIAAEEGPDIYNRFYGEKPDKSVLDTPEMRAALKRFRQIANHTDPGSPNRQWNDTTNLVITGKALLQIHGDWMKGEFLAANKKLGTDFDCMNIPGTRAVVVTVDSWGFLNTGNAETAKAQEDFAKLDVDPKLNAEFVLKKGASPVRTDADTTNLDACNKLVLDTLKDPNKQVSNPFNTADADWYRTIWEEADKYWSDPKRTDDDFIHAMQDAYDHIF</sequence>
<evidence type="ECO:0000256" key="6">
    <source>
        <dbReference type="ARBA" id="ARBA00022764"/>
    </source>
</evidence>
<reference evidence="10 11" key="1">
    <citation type="submission" date="2016-08" db="EMBL/GenBank/DDBJ databases">
        <authorList>
            <person name="Seilhamer J.J."/>
        </authorList>
    </citation>
    <scope>NUCLEOTIDE SEQUENCE [LARGE SCALE GENOMIC DNA]</scope>
    <source>
        <strain evidence="10 11">P1-7</strain>
    </source>
</reference>
<evidence type="ECO:0000256" key="3">
    <source>
        <dbReference type="ARBA" id="ARBA00022448"/>
    </source>
</evidence>
<keyword evidence="3" id="KW-0813">Transport</keyword>
<evidence type="ECO:0000256" key="2">
    <source>
        <dbReference type="ARBA" id="ARBA00008520"/>
    </source>
</evidence>
<keyword evidence="5 9" id="KW-0732">Signal</keyword>
<dbReference type="EMBL" id="FMAF01000021">
    <property type="protein sequence ID" value="SCB45408.1"/>
    <property type="molecule type" value="Genomic_DNA"/>
</dbReference>
<comment type="similarity">
    <text evidence="2">Belongs to the bacterial solute-binding protein 1 family.</text>
</comment>
<evidence type="ECO:0000256" key="1">
    <source>
        <dbReference type="ARBA" id="ARBA00004418"/>
    </source>
</evidence>
<organism evidence="10 11">
    <name type="scientific">Rhizobium lusitanum</name>
    <dbReference type="NCBI Taxonomy" id="293958"/>
    <lineage>
        <taxon>Bacteria</taxon>
        <taxon>Pseudomonadati</taxon>
        <taxon>Pseudomonadota</taxon>
        <taxon>Alphaproteobacteria</taxon>
        <taxon>Hyphomicrobiales</taxon>
        <taxon>Rhizobiaceae</taxon>
        <taxon>Rhizobium/Agrobacterium group</taxon>
        <taxon>Rhizobium</taxon>
    </lineage>
</organism>
<dbReference type="PANTHER" id="PTHR43649">
    <property type="entry name" value="ARABINOSE-BINDING PROTEIN-RELATED"/>
    <property type="match status" value="1"/>
</dbReference>
<comment type="function">
    <text evidence="7">Part of a binding-protein-dependent transport system for a sugar.</text>
</comment>
<accession>A0A1C3WZI2</accession>
<dbReference type="PANTHER" id="PTHR43649:SF28">
    <property type="entry name" value="BINDING PROTEIN COMPONENT OF ABC SUGAR TRANSPORTER-RELATED"/>
    <property type="match status" value="1"/>
</dbReference>
<protein>
    <recommendedName>
        <fullName evidence="8">Probable sugar-binding periplasmic protein</fullName>
    </recommendedName>
</protein>
<evidence type="ECO:0000256" key="7">
    <source>
        <dbReference type="ARBA" id="ARBA00049629"/>
    </source>
</evidence>
<keyword evidence="6" id="KW-0574">Periplasm</keyword>